<dbReference type="GO" id="GO:0016740">
    <property type="term" value="F:transferase activity"/>
    <property type="evidence" value="ECO:0007669"/>
    <property type="project" value="UniProtKB-KW"/>
</dbReference>
<dbReference type="EMBL" id="BMYZ01000003">
    <property type="protein sequence ID" value="GGY82399.1"/>
    <property type="molecule type" value="Genomic_DNA"/>
</dbReference>
<reference evidence="2" key="1">
    <citation type="journal article" date="2019" name="Int. J. Syst. Evol. Microbiol.">
        <title>The Global Catalogue of Microorganisms (GCM) 10K type strain sequencing project: providing services to taxonomists for standard genome sequencing and annotation.</title>
        <authorList>
            <consortium name="The Broad Institute Genomics Platform"/>
            <consortium name="The Broad Institute Genome Sequencing Center for Infectious Disease"/>
            <person name="Wu L."/>
            <person name="Ma J."/>
        </authorList>
    </citation>
    <scope>NUCLEOTIDE SEQUENCE [LARGE SCALE GENOMIC DNA]</scope>
    <source>
        <strain evidence="2">KCTC 32239</strain>
    </source>
</reference>
<proteinExistence type="predicted"/>
<protein>
    <submittedName>
        <fullName evidence="1">Glycosyl transferase</fullName>
    </submittedName>
</protein>
<dbReference type="RefSeq" id="WP_189419896.1">
    <property type="nucleotide sequence ID" value="NZ_BMYZ01000003.1"/>
</dbReference>
<dbReference type="Gene3D" id="3.40.50.2000">
    <property type="entry name" value="Glycogen Phosphorylase B"/>
    <property type="match status" value="1"/>
</dbReference>
<name>A0ABQ3BBE8_9GAMM</name>
<accession>A0ABQ3BBE8</accession>
<keyword evidence="1" id="KW-0808">Transferase</keyword>
<evidence type="ECO:0000313" key="2">
    <source>
        <dbReference type="Proteomes" id="UP000619761"/>
    </source>
</evidence>
<sequence length="365" mass="41395">MRLIYLAPLAWSSFAQRPHMFVRWFHEKYKCPVLWVNPYPTRFPSLGDFKRIAQSPDDCATEVPDWLEIILPKSLPIEPLAGSQLINALLWRPLLKRMQEFSAGEKTIIAIGKPSELALQSLLALPDCISFYDAMDDYPQFYQGLSRSAFIRREQQVVQKVSVMAVSSSGLKAKWKKTRADLQLIRNALMPDLFLPLSSRPQKNNPLVFGYLGTIAQWFDWDWIVCLAKLFPEVSVRLVGPCYISVPESLPSNIQILPACDHSLAIETMKQFDVGLIPFKKNQLTASVDPIKFYEYRALGIPVVATNFGEMLEHQAHAGTFLSESELDISKVVQAALAHVDSAEARENFISENTWAKRFNALSFE</sequence>
<dbReference type="Proteomes" id="UP000619761">
    <property type="component" value="Unassembled WGS sequence"/>
</dbReference>
<keyword evidence="2" id="KW-1185">Reference proteome</keyword>
<evidence type="ECO:0000313" key="1">
    <source>
        <dbReference type="EMBL" id="GGY82399.1"/>
    </source>
</evidence>
<organism evidence="1 2">
    <name type="scientific">Cellvibrio zantedeschiae</name>
    <dbReference type="NCBI Taxonomy" id="1237077"/>
    <lineage>
        <taxon>Bacteria</taxon>
        <taxon>Pseudomonadati</taxon>
        <taxon>Pseudomonadota</taxon>
        <taxon>Gammaproteobacteria</taxon>
        <taxon>Cellvibrionales</taxon>
        <taxon>Cellvibrionaceae</taxon>
        <taxon>Cellvibrio</taxon>
    </lineage>
</organism>
<comment type="caution">
    <text evidence="1">The sequence shown here is derived from an EMBL/GenBank/DDBJ whole genome shotgun (WGS) entry which is preliminary data.</text>
</comment>
<dbReference type="SUPFAM" id="SSF53756">
    <property type="entry name" value="UDP-Glycosyltransferase/glycogen phosphorylase"/>
    <property type="match status" value="1"/>
</dbReference>
<gene>
    <name evidence="1" type="ORF">GCM10011613_28970</name>
</gene>